<evidence type="ECO:0008006" key="5">
    <source>
        <dbReference type="Google" id="ProtNLM"/>
    </source>
</evidence>
<gene>
    <name evidence="3" type="ORF">CEP54_004611</name>
</gene>
<feature type="chain" id="PRO_5019193982" description="Glycosyltransferase" evidence="2">
    <location>
        <begin position="17"/>
        <end position="517"/>
    </location>
</feature>
<protein>
    <recommendedName>
        <fullName evidence="5">Glycosyltransferase</fullName>
    </recommendedName>
</protein>
<dbReference type="Gene3D" id="3.40.50.2000">
    <property type="entry name" value="Glycogen Phosphorylase B"/>
    <property type="match status" value="2"/>
</dbReference>
<dbReference type="EMBL" id="NKCI01000032">
    <property type="protein sequence ID" value="RSL64721.1"/>
    <property type="molecule type" value="Genomic_DNA"/>
</dbReference>
<dbReference type="InterPro" id="IPR002213">
    <property type="entry name" value="UDP_glucos_trans"/>
</dbReference>
<feature type="signal peptide" evidence="2">
    <location>
        <begin position="1"/>
        <end position="16"/>
    </location>
</feature>
<keyword evidence="4" id="KW-1185">Reference proteome</keyword>
<evidence type="ECO:0000256" key="1">
    <source>
        <dbReference type="ARBA" id="ARBA00022679"/>
    </source>
</evidence>
<dbReference type="AlphaFoldDB" id="A0A428QHJ5"/>
<accession>A0A428QHJ5</accession>
<evidence type="ECO:0000313" key="4">
    <source>
        <dbReference type="Proteomes" id="UP000288168"/>
    </source>
</evidence>
<dbReference type="Pfam" id="PF00201">
    <property type="entry name" value="UDPGT"/>
    <property type="match status" value="1"/>
</dbReference>
<keyword evidence="1" id="KW-0808">Transferase</keyword>
<organism evidence="3 4">
    <name type="scientific">Fusarium duplospermum</name>
    <dbReference type="NCBI Taxonomy" id="1325734"/>
    <lineage>
        <taxon>Eukaryota</taxon>
        <taxon>Fungi</taxon>
        <taxon>Dikarya</taxon>
        <taxon>Ascomycota</taxon>
        <taxon>Pezizomycotina</taxon>
        <taxon>Sordariomycetes</taxon>
        <taxon>Hypocreomycetidae</taxon>
        <taxon>Hypocreales</taxon>
        <taxon>Nectriaceae</taxon>
        <taxon>Fusarium</taxon>
        <taxon>Fusarium solani species complex</taxon>
    </lineage>
</organism>
<evidence type="ECO:0000256" key="2">
    <source>
        <dbReference type="SAM" id="SignalP"/>
    </source>
</evidence>
<dbReference type="GO" id="GO:0008194">
    <property type="term" value="F:UDP-glycosyltransferase activity"/>
    <property type="evidence" value="ECO:0007669"/>
    <property type="project" value="InterPro"/>
</dbReference>
<dbReference type="SUPFAM" id="SSF53756">
    <property type="entry name" value="UDP-Glycosyltransferase/glycogen phosphorylase"/>
    <property type="match status" value="1"/>
</dbReference>
<dbReference type="PANTHER" id="PTHR48050">
    <property type="entry name" value="STEROL 3-BETA-GLUCOSYLTRANSFERASE"/>
    <property type="match status" value="1"/>
</dbReference>
<dbReference type="PANTHER" id="PTHR48050:SF13">
    <property type="entry name" value="STEROL 3-BETA-GLUCOSYLTRANSFERASE UGT80A2"/>
    <property type="match status" value="1"/>
</dbReference>
<keyword evidence="2" id="KW-0732">Signal</keyword>
<name>A0A428QHJ5_9HYPO</name>
<evidence type="ECO:0000313" key="3">
    <source>
        <dbReference type="EMBL" id="RSL64721.1"/>
    </source>
</evidence>
<comment type="caution">
    <text evidence="3">The sequence shown here is derived from an EMBL/GenBank/DDBJ whole genome shotgun (WGS) entry which is preliminary data.</text>
</comment>
<reference evidence="3 4" key="1">
    <citation type="submission" date="2017-06" db="EMBL/GenBank/DDBJ databases">
        <title>Comparative genomic analysis of Ambrosia Fusariam Clade fungi.</title>
        <authorList>
            <person name="Stajich J.E."/>
            <person name="Carrillo J."/>
            <person name="Kijimoto T."/>
            <person name="Eskalen A."/>
            <person name="O'Donnell K."/>
            <person name="Kasson M."/>
        </authorList>
    </citation>
    <scope>NUCLEOTIDE SEQUENCE [LARGE SCALE GENOMIC DNA]</scope>
    <source>
        <strain evidence="3 4">NRRL62584</strain>
    </source>
</reference>
<dbReference type="Proteomes" id="UP000288168">
    <property type="component" value="Unassembled WGS sequence"/>
</dbReference>
<dbReference type="CDD" id="cd03784">
    <property type="entry name" value="GT1_Gtf-like"/>
    <property type="match status" value="1"/>
</dbReference>
<dbReference type="InterPro" id="IPR050426">
    <property type="entry name" value="Glycosyltransferase_28"/>
</dbReference>
<proteinExistence type="predicted"/>
<dbReference type="STRING" id="1325734.A0A428QHJ5"/>
<sequence>MFKRLLLGSLLIAALALFFAQDSPQRPTPIQGRNKTALFLVNEEHGLSNVHIATASALLEKHPDVEVHFASFSKIESKLERISHFARKRNPGSRGVVFHKLSGPSYADSIQEVGKSLDNIPHPPGMAGIDHLCEDMQLWISPWSAEDHFSLYQELQAIIKDVDPAVVVLDTLFRPGIDAARDMNRLHAIISPNSVVDNFLGDQPYGSMFWKYPAMSSGFDFPVPWRNLAENIYLNMRFIYSVVMTPGLSVKRKILREKGLQDPINFFSIYRQDAPWISMTTEGATIPVDYIPPNVTLAGPIVVSAASAEEQDPKLVEWLKKAPTLLVNLGSTVSWSETQASIMGQALATLLDKTDVQVLWKFKKHGDYSDNIFAQLKPHLDSGRLRMEKWLSVDPAALLKSGYIAASVHHGGANCYNEAIYAGVPHIIIPLWADLYGYAALAENIGVGVWACRGTNPDWTVDHLSQSLLKVLDGGEASLSMREKAKKLAEKIHAGGEGREIAAKKIAELAYVASHEA</sequence>
<dbReference type="OrthoDB" id="407298at2759"/>